<evidence type="ECO:0000313" key="2">
    <source>
        <dbReference type="Proteomes" id="UP000442695"/>
    </source>
</evidence>
<gene>
    <name evidence="1" type="ORF">GN299_15260</name>
</gene>
<evidence type="ECO:0000313" key="1">
    <source>
        <dbReference type="EMBL" id="KAF0254027.1"/>
    </source>
</evidence>
<sequence>MLSKNPSKESLRQLLQAQCDDAMLLDTSVHKLYAAEPAPPKSPYRPKKKRPADAYELEIQRLAEAHANGTSAIPIASAAPVDTPAELDFIALEKEAAEFMRNRRSK</sequence>
<organism evidence="1 2">
    <name type="scientific">Pseudomonas putida</name>
    <name type="common">Arthrobacter siderocapsulatus</name>
    <dbReference type="NCBI Taxonomy" id="303"/>
    <lineage>
        <taxon>Bacteria</taxon>
        <taxon>Pseudomonadati</taxon>
        <taxon>Pseudomonadota</taxon>
        <taxon>Gammaproteobacteria</taxon>
        <taxon>Pseudomonadales</taxon>
        <taxon>Pseudomonadaceae</taxon>
        <taxon>Pseudomonas</taxon>
    </lineage>
</organism>
<dbReference type="AlphaFoldDB" id="A0A7V8J3Y2"/>
<accession>A0A7V8J3Y2</accession>
<dbReference type="Proteomes" id="UP000442695">
    <property type="component" value="Unassembled WGS sequence"/>
</dbReference>
<dbReference type="RefSeq" id="WP_156859154.1">
    <property type="nucleotide sequence ID" value="NZ_WOWR01000018.1"/>
</dbReference>
<proteinExistence type="predicted"/>
<reference evidence="1 2" key="1">
    <citation type="submission" date="2019-12" db="EMBL/GenBank/DDBJ databases">
        <authorList>
            <person name="Woiski C."/>
        </authorList>
    </citation>
    <scope>NUCLEOTIDE SEQUENCE [LARGE SCALE GENOMIC DNA]</scope>
    <source>
        <strain evidence="1 2">BOE100</strain>
    </source>
</reference>
<comment type="caution">
    <text evidence="1">The sequence shown here is derived from an EMBL/GenBank/DDBJ whole genome shotgun (WGS) entry which is preliminary data.</text>
</comment>
<protein>
    <submittedName>
        <fullName evidence="1">Uncharacterized protein</fullName>
    </submittedName>
</protein>
<name>A0A7V8J3Y2_PSEPU</name>
<dbReference type="EMBL" id="WOWR01000018">
    <property type="protein sequence ID" value="KAF0254027.1"/>
    <property type="molecule type" value="Genomic_DNA"/>
</dbReference>